<dbReference type="Proteomes" id="UP000789508">
    <property type="component" value="Unassembled WGS sequence"/>
</dbReference>
<gene>
    <name evidence="1" type="ORF">ALEPTO_LOCUS7134</name>
</gene>
<name>A0A9N9BSI6_9GLOM</name>
<dbReference type="AlphaFoldDB" id="A0A9N9BSI6"/>
<organism evidence="1 2">
    <name type="scientific">Ambispora leptoticha</name>
    <dbReference type="NCBI Taxonomy" id="144679"/>
    <lineage>
        <taxon>Eukaryota</taxon>
        <taxon>Fungi</taxon>
        <taxon>Fungi incertae sedis</taxon>
        <taxon>Mucoromycota</taxon>
        <taxon>Glomeromycotina</taxon>
        <taxon>Glomeromycetes</taxon>
        <taxon>Archaeosporales</taxon>
        <taxon>Ambisporaceae</taxon>
        <taxon>Ambispora</taxon>
    </lineage>
</organism>
<sequence length="41" mass="4745">SFQYNLNLNLNCNEVDPTPNSKFLILSKILISELYINMITI</sequence>
<evidence type="ECO:0000313" key="1">
    <source>
        <dbReference type="EMBL" id="CAG8578253.1"/>
    </source>
</evidence>
<dbReference type="EMBL" id="CAJVPS010002879">
    <property type="protein sequence ID" value="CAG8578253.1"/>
    <property type="molecule type" value="Genomic_DNA"/>
</dbReference>
<feature type="non-terminal residue" evidence="1">
    <location>
        <position position="1"/>
    </location>
</feature>
<reference evidence="1" key="1">
    <citation type="submission" date="2021-06" db="EMBL/GenBank/DDBJ databases">
        <authorList>
            <person name="Kallberg Y."/>
            <person name="Tangrot J."/>
            <person name="Rosling A."/>
        </authorList>
    </citation>
    <scope>NUCLEOTIDE SEQUENCE</scope>
    <source>
        <strain evidence="1">FL130A</strain>
    </source>
</reference>
<evidence type="ECO:0000313" key="2">
    <source>
        <dbReference type="Proteomes" id="UP000789508"/>
    </source>
</evidence>
<keyword evidence="2" id="KW-1185">Reference proteome</keyword>
<proteinExistence type="predicted"/>
<accession>A0A9N9BSI6</accession>
<comment type="caution">
    <text evidence="1">The sequence shown here is derived from an EMBL/GenBank/DDBJ whole genome shotgun (WGS) entry which is preliminary data.</text>
</comment>
<protein>
    <submittedName>
        <fullName evidence="1">9163_t:CDS:1</fullName>
    </submittedName>
</protein>